<evidence type="ECO:0000313" key="5">
    <source>
        <dbReference type="Proteomes" id="UP000191522"/>
    </source>
</evidence>
<dbReference type="OMA" id="QYCKREN"/>
<keyword evidence="5" id="KW-1185">Reference proteome</keyword>
<comment type="subcellular location">
    <subcellularLocation>
        <location evidence="1">Mitochondrion</location>
    </subcellularLocation>
</comment>
<sequence length="317" mass="36527">MASLLRLPAGSLTFSTRLTTTIPQPYTPISYQIRAFSQVPQRWAAFRSQNFNAPGLTQPSMKTRAKEAMRAQQMPNDIGLLPGTFIRPLWRDTPSIFQAPKDVWMVQWTWVKSLFQNWIGVVKYVYYDKMEDSMLWGKRRQIARQLHADMYTALANGDVRALRALCCDGLANELVNQVESRPSNQKVTWNRVRWLRRPDTLFRGIRILADRATPIPEIPNSGIRQIVFRMTSRQTMGKAKVVSRGKSAELIQEPTKVQDCCEYIVIQQIVWNGKPSGWRVWGHVNPTTVDIIKSDPFFQPGLTMMERWEAMKAKLGR</sequence>
<dbReference type="STRING" id="69771.A0A1V6PJJ8"/>
<organism evidence="4 5">
    <name type="scientific">Penicillium decumbens</name>
    <dbReference type="NCBI Taxonomy" id="69771"/>
    <lineage>
        <taxon>Eukaryota</taxon>
        <taxon>Fungi</taxon>
        <taxon>Dikarya</taxon>
        <taxon>Ascomycota</taxon>
        <taxon>Pezizomycotina</taxon>
        <taxon>Eurotiomycetes</taxon>
        <taxon>Eurotiomycetidae</taxon>
        <taxon>Eurotiales</taxon>
        <taxon>Aspergillaceae</taxon>
        <taxon>Penicillium</taxon>
    </lineage>
</organism>
<comment type="caution">
    <text evidence="4">The sequence shown here is derived from an EMBL/GenBank/DDBJ whole genome shotgun (WGS) entry which is preliminary data.</text>
</comment>
<dbReference type="EMBL" id="MDYL01000003">
    <property type="protein sequence ID" value="OQD77210.1"/>
    <property type="molecule type" value="Genomic_DNA"/>
</dbReference>
<protein>
    <recommendedName>
        <fullName evidence="6">Tim44-like domain-containing protein</fullName>
    </recommendedName>
</protein>
<reference evidence="5" key="1">
    <citation type="journal article" date="2017" name="Nat. Microbiol.">
        <title>Global analysis of biosynthetic gene clusters reveals vast potential of secondary metabolite production in Penicillium species.</title>
        <authorList>
            <person name="Nielsen J.C."/>
            <person name="Grijseels S."/>
            <person name="Prigent S."/>
            <person name="Ji B."/>
            <person name="Dainat J."/>
            <person name="Nielsen K.F."/>
            <person name="Frisvad J.C."/>
            <person name="Workman M."/>
            <person name="Nielsen J."/>
        </authorList>
    </citation>
    <scope>NUCLEOTIDE SEQUENCE [LARGE SCALE GENOMIC DNA]</scope>
    <source>
        <strain evidence="5">IBT 11843</strain>
    </source>
</reference>
<dbReference type="GO" id="GO:0005739">
    <property type="term" value="C:mitochondrion"/>
    <property type="evidence" value="ECO:0007669"/>
    <property type="project" value="UniProtKB-SubCell"/>
</dbReference>
<evidence type="ECO:0000256" key="2">
    <source>
        <dbReference type="ARBA" id="ARBA00022946"/>
    </source>
</evidence>
<dbReference type="PANTHER" id="PTHR28554">
    <property type="entry name" value="39S RIBOSOMAL PROTEIN L45, MITOCHONDRIAL"/>
    <property type="match status" value="1"/>
</dbReference>
<dbReference type="Gene3D" id="3.10.450.240">
    <property type="match status" value="1"/>
</dbReference>
<dbReference type="OrthoDB" id="19619at2759"/>
<keyword evidence="3" id="KW-0496">Mitochondrion</keyword>
<proteinExistence type="predicted"/>
<dbReference type="AlphaFoldDB" id="A0A1V6PJJ8"/>
<evidence type="ECO:0008006" key="6">
    <source>
        <dbReference type="Google" id="ProtNLM"/>
    </source>
</evidence>
<evidence type="ECO:0000256" key="1">
    <source>
        <dbReference type="ARBA" id="ARBA00004173"/>
    </source>
</evidence>
<name>A0A1V6PJJ8_PENDC</name>
<accession>A0A1V6PJJ8</accession>
<dbReference type="PANTHER" id="PTHR28554:SF1">
    <property type="entry name" value="LARGE RIBOSOMAL SUBUNIT PROTEIN ML45"/>
    <property type="match status" value="1"/>
</dbReference>
<dbReference type="InterPro" id="IPR051975">
    <property type="entry name" value="mtLSU_mL45"/>
</dbReference>
<evidence type="ECO:0000313" key="4">
    <source>
        <dbReference type="EMBL" id="OQD77210.1"/>
    </source>
</evidence>
<evidence type="ECO:0000256" key="3">
    <source>
        <dbReference type="ARBA" id="ARBA00023128"/>
    </source>
</evidence>
<dbReference type="Proteomes" id="UP000191522">
    <property type="component" value="Unassembled WGS sequence"/>
</dbReference>
<keyword evidence="2" id="KW-0809">Transit peptide</keyword>
<gene>
    <name evidence="4" type="ORF">PENDEC_c003G05055</name>
</gene>